<accession>B4IS78</accession>
<keyword evidence="3" id="KW-1185">Reference proteome</keyword>
<feature type="region of interest" description="Disordered" evidence="1">
    <location>
        <begin position="13"/>
        <end position="40"/>
    </location>
</feature>
<name>B4IS78_DROPE</name>
<sequence length="60" mass="6261">MSELLAGVLPAVSGSCGARNASNNRRPTHTTDHEGGGRVGAGRRQFVVAFAPVLMLSKVR</sequence>
<proteinExistence type="predicted"/>
<dbReference type="Proteomes" id="UP000008744">
    <property type="component" value="Unassembled WGS sequence"/>
</dbReference>
<protein>
    <submittedName>
        <fullName evidence="2">GL13170</fullName>
    </submittedName>
</protein>
<organism evidence="3">
    <name type="scientific">Drosophila persimilis</name>
    <name type="common">Fruit fly</name>
    <dbReference type="NCBI Taxonomy" id="7234"/>
    <lineage>
        <taxon>Eukaryota</taxon>
        <taxon>Metazoa</taxon>
        <taxon>Ecdysozoa</taxon>
        <taxon>Arthropoda</taxon>
        <taxon>Hexapoda</taxon>
        <taxon>Insecta</taxon>
        <taxon>Pterygota</taxon>
        <taxon>Neoptera</taxon>
        <taxon>Endopterygota</taxon>
        <taxon>Diptera</taxon>
        <taxon>Brachycera</taxon>
        <taxon>Muscomorpha</taxon>
        <taxon>Ephydroidea</taxon>
        <taxon>Drosophilidae</taxon>
        <taxon>Drosophila</taxon>
        <taxon>Sophophora</taxon>
    </lineage>
</organism>
<dbReference type="AlphaFoldDB" id="B4IS78"/>
<reference evidence="2 3" key="1">
    <citation type="journal article" date="2007" name="Nature">
        <title>Evolution of genes and genomes on the Drosophila phylogeny.</title>
        <authorList>
            <consortium name="Drosophila 12 Genomes Consortium"/>
            <person name="Clark A.G."/>
            <person name="Eisen M.B."/>
            <person name="Smith D.R."/>
            <person name="Bergman C.M."/>
            <person name="Oliver B."/>
            <person name="Markow T.A."/>
            <person name="Kaufman T.C."/>
            <person name="Kellis M."/>
            <person name="Gelbart W."/>
            <person name="Iyer V.N."/>
            <person name="Pollard D.A."/>
            <person name="Sackton T.B."/>
            <person name="Larracuente A.M."/>
            <person name="Singh N.D."/>
            <person name="Abad J.P."/>
            <person name="Abt D.N."/>
            <person name="Adryan B."/>
            <person name="Aguade M."/>
            <person name="Akashi H."/>
            <person name="Anderson W.W."/>
            <person name="Aquadro C.F."/>
            <person name="Ardell D.H."/>
            <person name="Arguello R."/>
            <person name="Artieri C.G."/>
            <person name="Barbash D.A."/>
            <person name="Barker D."/>
            <person name="Barsanti P."/>
            <person name="Batterham P."/>
            <person name="Batzoglou S."/>
            <person name="Begun D."/>
            <person name="Bhutkar A."/>
            <person name="Blanco E."/>
            <person name="Bosak S.A."/>
            <person name="Bradley R.K."/>
            <person name="Brand A.D."/>
            <person name="Brent M.R."/>
            <person name="Brooks A.N."/>
            <person name="Brown R.H."/>
            <person name="Butlin R.K."/>
            <person name="Caggese C."/>
            <person name="Calvi B.R."/>
            <person name="Bernardo de Carvalho A."/>
            <person name="Caspi A."/>
            <person name="Castrezana S."/>
            <person name="Celniker S.E."/>
            <person name="Chang J.L."/>
            <person name="Chapple C."/>
            <person name="Chatterji S."/>
            <person name="Chinwalla A."/>
            <person name="Civetta A."/>
            <person name="Clifton S.W."/>
            <person name="Comeron J.M."/>
            <person name="Costello J.C."/>
            <person name="Coyne J.A."/>
            <person name="Daub J."/>
            <person name="David R.G."/>
            <person name="Delcher A.L."/>
            <person name="Delehaunty K."/>
            <person name="Do C.B."/>
            <person name="Ebling H."/>
            <person name="Edwards K."/>
            <person name="Eickbush T."/>
            <person name="Evans J.D."/>
            <person name="Filipski A."/>
            <person name="Findeiss S."/>
            <person name="Freyhult E."/>
            <person name="Fulton L."/>
            <person name="Fulton R."/>
            <person name="Garcia A.C."/>
            <person name="Gardiner A."/>
            <person name="Garfield D.A."/>
            <person name="Garvin B.E."/>
            <person name="Gibson G."/>
            <person name="Gilbert D."/>
            <person name="Gnerre S."/>
            <person name="Godfrey J."/>
            <person name="Good R."/>
            <person name="Gotea V."/>
            <person name="Gravely B."/>
            <person name="Greenberg A.J."/>
            <person name="Griffiths-Jones S."/>
            <person name="Gross S."/>
            <person name="Guigo R."/>
            <person name="Gustafson E.A."/>
            <person name="Haerty W."/>
            <person name="Hahn M.W."/>
            <person name="Halligan D.L."/>
            <person name="Halpern A.L."/>
            <person name="Halter G.M."/>
            <person name="Han M.V."/>
            <person name="Heger A."/>
            <person name="Hillier L."/>
            <person name="Hinrichs A.S."/>
            <person name="Holmes I."/>
            <person name="Hoskins R.A."/>
            <person name="Hubisz M.J."/>
            <person name="Hultmark D."/>
            <person name="Huntley M.A."/>
            <person name="Jaffe D.B."/>
            <person name="Jagadeeshan S."/>
            <person name="Jeck W.R."/>
            <person name="Johnson J."/>
            <person name="Jones C.D."/>
            <person name="Jordan W.C."/>
            <person name="Karpen G.H."/>
            <person name="Kataoka E."/>
            <person name="Keightley P.D."/>
            <person name="Kheradpour P."/>
            <person name="Kirkness E.F."/>
            <person name="Koerich L.B."/>
            <person name="Kristiansen K."/>
            <person name="Kudrna D."/>
            <person name="Kulathinal R.J."/>
            <person name="Kumar S."/>
            <person name="Kwok R."/>
            <person name="Lander E."/>
            <person name="Langley C.H."/>
            <person name="Lapoint R."/>
            <person name="Lazzaro B.P."/>
            <person name="Lee S.J."/>
            <person name="Levesque L."/>
            <person name="Li R."/>
            <person name="Lin C.F."/>
            <person name="Lin M.F."/>
            <person name="Lindblad-Toh K."/>
            <person name="Llopart A."/>
            <person name="Long M."/>
            <person name="Low L."/>
            <person name="Lozovsky E."/>
            <person name="Lu J."/>
            <person name="Luo M."/>
            <person name="Machado C.A."/>
            <person name="Makalowski W."/>
            <person name="Marzo M."/>
            <person name="Matsuda M."/>
            <person name="Matzkin L."/>
            <person name="McAllister B."/>
            <person name="McBride C.S."/>
            <person name="McKernan B."/>
            <person name="McKernan K."/>
            <person name="Mendez-Lago M."/>
            <person name="Minx P."/>
            <person name="Mollenhauer M.U."/>
            <person name="Montooth K."/>
            <person name="Mount S.M."/>
            <person name="Mu X."/>
            <person name="Myers E."/>
            <person name="Negre B."/>
            <person name="Newfeld S."/>
            <person name="Nielsen R."/>
            <person name="Noor M.A."/>
            <person name="O'Grady P."/>
            <person name="Pachter L."/>
            <person name="Papaceit M."/>
            <person name="Parisi M.J."/>
            <person name="Parisi M."/>
            <person name="Parts L."/>
            <person name="Pedersen J.S."/>
            <person name="Pesole G."/>
            <person name="Phillippy A.M."/>
            <person name="Ponting C.P."/>
            <person name="Pop M."/>
            <person name="Porcelli D."/>
            <person name="Powell J.R."/>
            <person name="Prohaska S."/>
            <person name="Pruitt K."/>
            <person name="Puig M."/>
            <person name="Quesneville H."/>
            <person name="Ram K.R."/>
            <person name="Rand D."/>
            <person name="Rasmussen M.D."/>
            <person name="Reed L.K."/>
            <person name="Reenan R."/>
            <person name="Reily A."/>
            <person name="Remington K.A."/>
            <person name="Rieger T.T."/>
            <person name="Ritchie M.G."/>
            <person name="Robin C."/>
            <person name="Rogers Y.H."/>
            <person name="Rohde C."/>
            <person name="Rozas J."/>
            <person name="Rubenfield M.J."/>
            <person name="Ruiz A."/>
            <person name="Russo S."/>
            <person name="Salzberg S.L."/>
            <person name="Sanchez-Gracia A."/>
            <person name="Saranga D.J."/>
            <person name="Sato H."/>
            <person name="Schaeffer S.W."/>
            <person name="Schatz M.C."/>
            <person name="Schlenke T."/>
            <person name="Schwartz R."/>
            <person name="Segarra C."/>
            <person name="Singh R.S."/>
            <person name="Sirot L."/>
            <person name="Sirota M."/>
            <person name="Sisneros N.B."/>
            <person name="Smith C.D."/>
            <person name="Smith T.F."/>
            <person name="Spieth J."/>
            <person name="Stage D.E."/>
            <person name="Stark A."/>
            <person name="Stephan W."/>
            <person name="Strausberg R.L."/>
            <person name="Strempel S."/>
            <person name="Sturgill D."/>
            <person name="Sutton G."/>
            <person name="Sutton G.G."/>
            <person name="Tao W."/>
            <person name="Teichmann S."/>
            <person name="Tobari Y.N."/>
            <person name="Tomimura Y."/>
            <person name="Tsolas J.M."/>
            <person name="Valente V.L."/>
            <person name="Venter E."/>
            <person name="Venter J.C."/>
            <person name="Vicario S."/>
            <person name="Vieira F.G."/>
            <person name="Vilella A.J."/>
            <person name="Villasante A."/>
            <person name="Walenz B."/>
            <person name="Wang J."/>
            <person name="Wasserman M."/>
            <person name="Watts T."/>
            <person name="Wilson D."/>
            <person name="Wilson R.K."/>
            <person name="Wing R.A."/>
            <person name="Wolfner M.F."/>
            <person name="Wong A."/>
            <person name="Wong G.K."/>
            <person name="Wu C.I."/>
            <person name="Wu G."/>
            <person name="Yamamoto D."/>
            <person name="Yang H.P."/>
            <person name="Yang S.P."/>
            <person name="Yorke J.A."/>
            <person name="Yoshida K."/>
            <person name="Zdobnov E."/>
            <person name="Zhang P."/>
            <person name="Zhang Y."/>
            <person name="Zimin A.V."/>
            <person name="Baldwin J."/>
            <person name="Abdouelleil A."/>
            <person name="Abdulkadir J."/>
            <person name="Abebe A."/>
            <person name="Abera B."/>
            <person name="Abreu J."/>
            <person name="Acer S.C."/>
            <person name="Aftuck L."/>
            <person name="Alexander A."/>
            <person name="An P."/>
            <person name="Anderson E."/>
            <person name="Anderson S."/>
            <person name="Arachi H."/>
            <person name="Azer M."/>
            <person name="Bachantsang P."/>
            <person name="Barry A."/>
            <person name="Bayul T."/>
            <person name="Berlin A."/>
            <person name="Bessette D."/>
            <person name="Bloom T."/>
            <person name="Blye J."/>
            <person name="Boguslavskiy L."/>
            <person name="Bonnet C."/>
            <person name="Boukhgalter B."/>
            <person name="Bourzgui I."/>
            <person name="Brown A."/>
            <person name="Cahill P."/>
            <person name="Channer S."/>
            <person name="Cheshatsang Y."/>
            <person name="Chuda L."/>
            <person name="Citroen M."/>
            <person name="Collymore A."/>
            <person name="Cooke P."/>
            <person name="Costello M."/>
            <person name="D'Aco K."/>
            <person name="Daza R."/>
            <person name="De Haan G."/>
            <person name="DeGray S."/>
            <person name="DeMaso C."/>
            <person name="Dhargay N."/>
            <person name="Dooley K."/>
            <person name="Dooley E."/>
            <person name="Doricent M."/>
            <person name="Dorje P."/>
            <person name="Dorjee K."/>
            <person name="Dupes A."/>
            <person name="Elong R."/>
            <person name="Falk J."/>
            <person name="Farina A."/>
            <person name="Faro S."/>
            <person name="Ferguson D."/>
            <person name="Fisher S."/>
            <person name="Foley C.D."/>
            <person name="Franke A."/>
            <person name="Friedrich D."/>
            <person name="Gadbois L."/>
            <person name="Gearin G."/>
            <person name="Gearin C.R."/>
            <person name="Giannoukos G."/>
            <person name="Goode T."/>
            <person name="Graham J."/>
            <person name="Grandbois E."/>
            <person name="Grewal S."/>
            <person name="Gyaltsen K."/>
            <person name="Hafez N."/>
            <person name="Hagos B."/>
            <person name="Hall J."/>
            <person name="Henson C."/>
            <person name="Hollinger A."/>
            <person name="Honan T."/>
            <person name="Huard M.D."/>
            <person name="Hughes L."/>
            <person name="Hurhula B."/>
            <person name="Husby M.E."/>
            <person name="Kamat A."/>
            <person name="Kanga B."/>
            <person name="Kashin S."/>
            <person name="Khazanovich D."/>
            <person name="Kisner P."/>
            <person name="Lance K."/>
            <person name="Lara M."/>
            <person name="Lee W."/>
            <person name="Lennon N."/>
            <person name="Letendre F."/>
            <person name="LeVine R."/>
            <person name="Lipovsky A."/>
            <person name="Liu X."/>
            <person name="Liu J."/>
            <person name="Liu S."/>
            <person name="Lokyitsang T."/>
            <person name="Lokyitsang Y."/>
            <person name="Lubonja R."/>
            <person name="Lui A."/>
            <person name="MacDonald P."/>
            <person name="Magnisalis V."/>
            <person name="Maru K."/>
            <person name="Matthews C."/>
            <person name="McCusker W."/>
            <person name="McDonough S."/>
            <person name="Mehta T."/>
            <person name="Meldrim J."/>
            <person name="Meneus L."/>
            <person name="Mihai O."/>
            <person name="Mihalev A."/>
            <person name="Mihova T."/>
            <person name="Mittelman R."/>
            <person name="Mlenga V."/>
            <person name="Montmayeur A."/>
            <person name="Mulrain L."/>
            <person name="Navidi A."/>
            <person name="Naylor J."/>
            <person name="Negash T."/>
            <person name="Nguyen T."/>
            <person name="Nguyen N."/>
            <person name="Nicol R."/>
            <person name="Norbu C."/>
            <person name="Norbu N."/>
            <person name="Novod N."/>
            <person name="O'Neill B."/>
            <person name="Osman S."/>
            <person name="Markiewicz E."/>
            <person name="Oyono O.L."/>
            <person name="Patti C."/>
            <person name="Phunkhang P."/>
            <person name="Pierre F."/>
            <person name="Priest M."/>
            <person name="Raghuraman S."/>
            <person name="Rege F."/>
            <person name="Reyes R."/>
            <person name="Rise C."/>
            <person name="Rogov P."/>
            <person name="Ross K."/>
            <person name="Ryan E."/>
            <person name="Settipalli S."/>
            <person name="Shea T."/>
            <person name="Sherpa N."/>
            <person name="Shi L."/>
            <person name="Shih D."/>
            <person name="Sparrow T."/>
            <person name="Spaulding J."/>
            <person name="Stalker J."/>
            <person name="Stange-Thomann N."/>
            <person name="Stavropoulos S."/>
            <person name="Stone C."/>
            <person name="Strader C."/>
            <person name="Tesfaye S."/>
            <person name="Thomson T."/>
            <person name="Thoulutsang Y."/>
            <person name="Thoulutsang D."/>
            <person name="Topham K."/>
            <person name="Topping I."/>
            <person name="Tsamla T."/>
            <person name="Vassiliev H."/>
            <person name="Vo A."/>
            <person name="Wangchuk T."/>
            <person name="Wangdi T."/>
            <person name="Weiand M."/>
            <person name="Wilkinson J."/>
            <person name="Wilson A."/>
            <person name="Yadav S."/>
            <person name="Young G."/>
            <person name="Yu Q."/>
            <person name="Zembek L."/>
            <person name="Zhong D."/>
            <person name="Zimmer A."/>
            <person name="Zwirko Z."/>
            <person name="Jaffe D.B."/>
            <person name="Alvarez P."/>
            <person name="Brockman W."/>
            <person name="Butler J."/>
            <person name="Chin C."/>
            <person name="Gnerre S."/>
            <person name="Grabherr M."/>
            <person name="Kleber M."/>
            <person name="Mauceli E."/>
            <person name="MacCallum I."/>
        </authorList>
    </citation>
    <scope>NUCLEOTIDE SEQUENCE [LARGE SCALE GENOMIC DNA]</scope>
    <source>
        <strain evidence="3">MSH-3 / Tucson 14011-0111.49</strain>
    </source>
</reference>
<gene>
    <name evidence="2" type="primary">Dper\GL13170</name>
    <name evidence="2" type="ORF">Dper_GL13170</name>
</gene>
<evidence type="ECO:0000256" key="1">
    <source>
        <dbReference type="SAM" id="MobiDB-lite"/>
    </source>
</evidence>
<dbReference type="EMBL" id="CH698464">
    <property type="protein sequence ID" value="EDW25244.1"/>
    <property type="molecule type" value="Genomic_DNA"/>
</dbReference>
<evidence type="ECO:0000313" key="2">
    <source>
        <dbReference type="EMBL" id="EDW25244.1"/>
    </source>
</evidence>
<dbReference type="HOGENOM" id="CLU_2944131_0_0_1"/>
<evidence type="ECO:0000313" key="3">
    <source>
        <dbReference type="Proteomes" id="UP000008744"/>
    </source>
</evidence>